<dbReference type="EMBL" id="QJSP01000002">
    <property type="protein sequence ID" value="PYE20278.1"/>
    <property type="molecule type" value="Genomic_DNA"/>
</dbReference>
<protein>
    <submittedName>
        <fullName evidence="5">Mce-associated membrane protein</fullName>
    </submittedName>
</protein>
<keyword evidence="2 4" id="KW-0472">Membrane</keyword>
<comment type="subcellular location">
    <subcellularLocation>
        <location evidence="1">Membrane</location>
    </subcellularLocation>
</comment>
<feature type="transmembrane region" description="Helical" evidence="4">
    <location>
        <begin position="20"/>
        <end position="46"/>
    </location>
</feature>
<evidence type="ECO:0000256" key="3">
    <source>
        <dbReference type="SAM" id="MobiDB-lite"/>
    </source>
</evidence>
<dbReference type="RefSeq" id="WP_110468258.1">
    <property type="nucleotide sequence ID" value="NZ_QJSP01000002.1"/>
</dbReference>
<dbReference type="Proteomes" id="UP000247591">
    <property type="component" value="Unassembled WGS sequence"/>
</dbReference>
<dbReference type="PANTHER" id="PTHR37042">
    <property type="entry name" value="OUTER MEMBRANE PROTEIN RV1973"/>
    <property type="match status" value="1"/>
</dbReference>
<dbReference type="GO" id="GO:0016020">
    <property type="term" value="C:membrane"/>
    <property type="evidence" value="ECO:0007669"/>
    <property type="project" value="UniProtKB-SubCell"/>
</dbReference>
<dbReference type="PANTHER" id="PTHR37042:SF4">
    <property type="entry name" value="OUTER MEMBRANE PROTEIN RV1973"/>
    <property type="match status" value="1"/>
</dbReference>
<comment type="caution">
    <text evidence="5">The sequence shown here is derived from an EMBL/GenBank/DDBJ whole genome shotgun (WGS) entry which is preliminary data.</text>
</comment>
<evidence type="ECO:0000313" key="5">
    <source>
        <dbReference type="EMBL" id="PYE20278.1"/>
    </source>
</evidence>
<evidence type="ECO:0000313" key="6">
    <source>
        <dbReference type="Proteomes" id="UP000247591"/>
    </source>
</evidence>
<accession>A0A318RS80</accession>
<name>A0A318RS80_WILLI</name>
<evidence type="ECO:0000256" key="2">
    <source>
        <dbReference type="ARBA" id="ARBA00023136"/>
    </source>
</evidence>
<dbReference type="OrthoDB" id="4555712at2"/>
<keyword evidence="4" id="KW-0812">Transmembrane</keyword>
<dbReference type="AlphaFoldDB" id="A0A318RS80"/>
<evidence type="ECO:0000256" key="4">
    <source>
        <dbReference type="SAM" id="Phobius"/>
    </source>
</evidence>
<evidence type="ECO:0000256" key="1">
    <source>
        <dbReference type="ARBA" id="ARBA00004370"/>
    </source>
</evidence>
<proteinExistence type="predicted"/>
<feature type="region of interest" description="Disordered" evidence="3">
    <location>
        <begin position="190"/>
        <end position="216"/>
    </location>
</feature>
<sequence>MTDKPKPGRQRRLGSQRLWLRISAALAVVGLVAAVVCTGVFGYQWYDAKFNVQATQQARDDAQDGAEQVMLNVTNIDPANMTAYREQLNSSLVDEAANQVTPETFQQLVTEGEANGGASAKLTSSIVRSGVVEFNKEDETAKVIVYVESVRSVANQEPVTLQSGFSVGVRKVDGTWKASDIQPLDAFALQDPAAGAPAPADPSAVPAPATTAPGGN</sequence>
<gene>
    <name evidence="5" type="ORF">DFR67_102420</name>
</gene>
<keyword evidence="6" id="KW-1185">Reference proteome</keyword>
<keyword evidence="4" id="KW-1133">Transmembrane helix</keyword>
<reference evidence="5 6" key="1">
    <citation type="submission" date="2018-06" db="EMBL/GenBank/DDBJ databases">
        <title>Genomic Encyclopedia of Type Strains, Phase IV (KMG-IV): sequencing the most valuable type-strain genomes for metagenomic binning, comparative biology and taxonomic classification.</title>
        <authorList>
            <person name="Goeker M."/>
        </authorList>
    </citation>
    <scope>NUCLEOTIDE SEQUENCE [LARGE SCALE GENOMIC DNA]</scope>
    <source>
        <strain evidence="5 6">DSM 45521</strain>
    </source>
</reference>
<organism evidence="5 6">
    <name type="scientific">Williamsia limnetica</name>
    <dbReference type="NCBI Taxonomy" id="882452"/>
    <lineage>
        <taxon>Bacteria</taxon>
        <taxon>Bacillati</taxon>
        <taxon>Actinomycetota</taxon>
        <taxon>Actinomycetes</taxon>
        <taxon>Mycobacteriales</taxon>
        <taxon>Nocardiaceae</taxon>
        <taxon>Williamsia</taxon>
    </lineage>
</organism>